<gene>
    <name evidence="4" type="ORF">TCEB3V08_LOCUS3655</name>
</gene>
<sequence length="520" mass="57601">MLALSLPTYGSLSIGIACMQADTMEILLNLKSTNRQAEKLAQAGEEGASSSTSVSGLPTCSTNTDTNLSQQAKRLKFGAKNTEEHEVQSSIATELEDDLNVNVKDEPSEEPDKSLAALPSNVNWTTGHFMVSEDVMPTRTLRFPTPETRLCRLCSANEGVEYIFERNEHYLASKIMAISSIKLWKGDGLSEFICADCDILVEKFYDFRINCEATDVTLRAEFLQTQKNQAPLPAVTETKLSRLNKRLESALSTFYDVMDKILREKQASKHPGQNSCMYLSPRTQKKRLQSDVARVGSPLDRSEESTSPMAESYLNSTTTNNLTNAETGISSDYVNNEFIGTFKSASEILIKSEILSSTHDEQVENMTNKVINNLPSDLSSENTPGYSSLSENSMSVSIVKQEETLDYQPLESNQLDYSLQVKTEDQFDIEYCHDVEPKHTLSKSKLPSVITPESALREQQCSLYLAVLPSSLPPSCECMRTTVNYHVAGTRLLCRTVQSALVSSPLLPGPLNSQCFLSHP</sequence>
<protein>
    <recommendedName>
        <fullName evidence="3">ZAD domain-containing protein</fullName>
    </recommendedName>
</protein>
<dbReference type="GO" id="GO:0008270">
    <property type="term" value="F:zinc ion binding"/>
    <property type="evidence" value="ECO:0007669"/>
    <property type="project" value="UniProtKB-UniRule"/>
</dbReference>
<keyword evidence="1" id="KW-0479">Metal-binding</keyword>
<dbReference type="GO" id="GO:0005634">
    <property type="term" value="C:nucleus"/>
    <property type="evidence" value="ECO:0007669"/>
    <property type="project" value="InterPro"/>
</dbReference>
<dbReference type="SMART" id="SM00868">
    <property type="entry name" value="zf-AD"/>
    <property type="match status" value="1"/>
</dbReference>
<dbReference type="Gene3D" id="3.40.1800.20">
    <property type="match status" value="1"/>
</dbReference>
<evidence type="ECO:0000256" key="1">
    <source>
        <dbReference type="PROSITE-ProRule" id="PRU01263"/>
    </source>
</evidence>
<feature type="binding site" evidence="1">
    <location>
        <position position="194"/>
    </location>
    <ligand>
        <name>Zn(2+)</name>
        <dbReference type="ChEBI" id="CHEBI:29105"/>
    </ligand>
</feature>
<feature type="region of interest" description="Disordered" evidence="2">
    <location>
        <begin position="287"/>
        <end position="309"/>
    </location>
</feature>
<feature type="region of interest" description="Disordered" evidence="2">
    <location>
        <begin position="39"/>
        <end position="65"/>
    </location>
</feature>
<keyword evidence="1" id="KW-0863">Zinc-finger</keyword>
<dbReference type="PROSITE" id="PS51915">
    <property type="entry name" value="ZAD"/>
    <property type="match status" value="1"/>
</dbReference>
<organism evidence="4">
    <name type="scientific">Timema cristinae</name>
    <name type="common">Walking stick</name>
    <dbReference type="NCBI Taxonomy" id="61476"/>
    <lineage>
        <taxon>Eukaryota</taxon>
        <taxon>Metazoa</taxon>
        <taxon>Ecdysozoa</taxon>
        <taxon>Arthropoda</taxon>
        <taxon>Hexapoda</taxon>
        <taxon>Insecta</taxon>
        <taxon>Pterygota</taxon>
        <taxon>Neoptera</taxon>
        <taxon>Polyneoptera</taxon>
        <taxon>Phasmatodea</taxon>
        <taxon>Timematodea</taxon>
        <taxon>Timematoidea</taxon>
        <taxon>Timematidae</taxon>
        <taxon>Timema</taxon>
    </lineage>
</organism>
<reference evidence="4" key="1">
    <citation type="submission" date="2020-11" db="EMBL/GenBank/DDBJ databases">
        <authorList>
            <person name="Tran Van P."/>
        </authorList>
    </citation>
    <scope>NUCLEOTIDE SEQUENCE</scope>
</reference>
<dbReference type="AlphaFoldDB" id="A0A7R9CKS1"/>
<feature type="domain" description="ZAD" evidence="3">
    <location>
        <begin position="149"/>
        <end position="221"/>
    </location>
</feature>
<dbReference type="Pfam" id="PF07776">
    <property type="entry name" value="zf-AD"/>
    <property type="match status" value="1"/>
</dbReference>
<evidence type="ECO:0000313" key="4">
    <source>
        <dbReference type="EMBL" id="CAD7396540.1"/>
    </source>
</evidence>
<proteinExistence type="predicted"/>
<dbReference type="InterPro" id="IPR012934">
    <property type="entry name" value="Znf_AD"/>
</dbReference>
<name>A0A7R9CKS1_TIMCR</name>
<dbReference type="SUPFAM" id="SSF57716">
    <property type="entry name" value="Glucocorticoid receptor-like (DNA-binding domain)"/>
    <property type="match status" value="1"/>
</dbReference>
<feature type="binding site" evidence="1">
    <location>
        <position position="154"/>
    </location>
    <ligand>
        <name>Zn(2+)</name>
        <dbReference type="ChEBI" id="CHEBI:29105"/>
    </ligand>
</feature>
<accession>A0A7R9CKS1</accession>
<evidence type="ECO:0000259" key="3">
    <source>
        <dbReference type="PROSITE" id="PS51915"/>
    </source>
</evidence>
<evidence type="ECO:0000256" key="2">
    <source>
        <dbReference type="SAM" id="MobiDB-lite"/>
    </source>
</evidence>
<feature type="binding site" evidence="1">
    <location>
        <position position="197"/>
    </location>
    <ligand>
        <name>Zn(2+)</name>
        <dbReference type="ChEBI" id="CHEBI:29105"/>
    </ligand>
</feature>
<keyword evidence="1" id="KW-0862">Zinc</keyword>
<dbReference type="EMBL" id="OC317377">
    <property type="protein sequence ID" value="CAD7396540.1"/>
    <property type="molecule type" value="Genomic_DNA"/>
</dbReference>
<feature type="binding site" evidence="1">
    <location>
        <position position="151"/>
    </location>
    <ligand>
        <name>Zn(2+)</name>
        <dbReference type="ChEBI" id="CHEBI:29105"/>
    </ligand>
</feature>
<feature type="compositionally biased region" description="Polar residues" evidence="2">
    <location>
        <begin position="48"/>
        <end position="65"/>
    </location>
</feature>